<organism evidence="1">
    <name type="scientific">Arundo donax</name>
    <name type="common">Giant reed</name>
    <name type="synonym">Donax arundinaceus</name>
    <dbReference type="NCBI Taxonomy" id="35708"/>
    <lineage>
        <taxon>Eukaryota</taxon>
        <taxon>Viridiplantae</taxon>
        <taxon>Streptophyta</taxon>
        <taxon>Embryophyta</taxon>
        <taxon>Tracheophyta</taxon>
        <taxon>Spermatophyta</taxon>
        <taxon>Magnoliopsida</taxon>
        <taxon>Liliopsida</taxon>
        <taxon>Poales</taxon>
        <taxon>Poaceae</taxon>
        <taxon>PACMAD clade</taxon>
        <taxon>Arundinoideae</taxon>
        <taxon>Arundineae</taxon>
        <taxon>Arundo</taxon>
    </lineage>
</organism>
<sequence>MELDNVPVPDLCQCLDLILEALLTLFRYVSCLSDMEALHGHDLPTGELGLIHTPKPAFPNAEGFTEAVRGVHDVEECELALLFPDHGLIRIICVCFLHFLLTRSPSAC</sequence>
<proteinExistence type="predicted"/>
<protein>
    <submittedName>
        <fullName evidence="1">Uncharacterized protein</fullName>
    </submittedName>
</protein>
<accession>A0A0A9G681</accession>
<dbReference type="AlphaFoldDB" id="A0A0A9G681"/>
<dbReference type="EMBL" id="GBRH01181748">
    <property type="protein sequence ID" value="JAE16148.1"/>
    <property type="molecule type" value="Transcribed_RNA"/>
</dbReference>
<reference evidence="1" key="1">
    <citation type="submission" date="2014-09" db="EMBL/GenBank/DDBJ databases">
        <authorList>
            <person name="Magalhaes I.L.F."/>
            <person name="Oliveira U."/>
            <person name="Santos F.R."/>
            <person name="Vidigal T.H.D.A."/>
            <person name="Brescovit A.D."/>
            <person name="Santos A.J."/>
        </authorList>
    </citation>
    <scope>NUCLEOTIDE SEQUENCE</scope>
    <source>
        <tissue evidence="1">Shoot tissue taken approximately 20 cm above the soil surface</tissue>
    </source>
</reference>
<name>A0A0A9G681_ARUDO</name>
<evidence type="ECO:0000313" key="1">
    <source>
        <dbReference type="EMBL" id="JAE16148.1"/>
    </source>
</evidence>
<reference evidence="1" key="2">
    <citation type="journal article" date="2015" name="Data Brief">
        <title>Shoot transcriptome of the giant reed, Arundo donax.</title>
        <authorList>
            <person name="Barrero R.A."/>
            <person name="Guerrero F.D."/>
            <person name="Moolhuijzen P."/>
            <person name="Goolsby J.A."/>
            <person name="Tidwell J."/>
            <person name="Bellgard S.E."/>
            <person name="Bellgard M.I."/>
        </authorList>
    </citation>
    <scope>NUCLEOTIDE SEQUENCE</scope>
    <source>
        <tissue evidence="1">Shoot tissue taken approximately 20 cm above the soil surface</tissue>
    </source>
</reference>